<proteinExistence type="predicted"/>
<sequence>MLRRCSPGDIGTVAAQHEPADRLHEESGTKARRYAVTRHRGHCSRVAQISTTPGGGGRAPEKSAMIHPATGKIQRLNGPKYRESSLHRESAQQQKKESLQVDRRREGGRNGPDW</sequence>
<dbReference type="InParanoid" id="A0A7R8YNF6"/>
<reference evidence="2 3" key="1">
    <citation type="submission" date="2020-11" db="EMBL/GenBank/DDBJ databases">
        <authorList>
            <person name="Wallbank WR R."/>
            <person name="Pardo Diaz C."/>
            <person name="Kozak K."/>
            <person name="Martin S."/>
            <person name="Jiggins C."/>
            <person name="Moest M."/>
            <person name="Warren A I."/>
            <person name="Generalovic N T."/>
            <person name="Byers J.R.P. K."/>
            <person name="Montejo-Kovacevich G."/>
            <person name="Yen C E."/>
        </authorList>
    </citation>
    <scope>NUCLEOTIDE SEQUENCE [LARGE SCALE GENOMIC DNA]</scope>
</reference>
<keyword evidence="3" id="KW-1185">Reference proteome</keyword>
<dbReference type="Proteomes" id="UP000594454">
    <property type="component" value="Chromosome 1"/>
</dbReference>
<evidence type="ECO:0000256" key="1">
    <source>
        <dbReference type="SAM" id="MobiDB-lite"/>
    </source>
</evidence>
<feature type="compositionally biased region" description="Basic residues" evidence="1">
    <location>
        <begin position="30"/>
        <end position="43"/>
    </location>
</feature>
<gene>
    <name evidence="2" type="ORF">HERILL_LOCUS2444</name>
</gene>
<evidence type="ECO:0000313" key="2">
    <source>
        <dbReference type="EMBL" id="CAD7079216.1"/>
    </source>
</evidence>
<dbReference type="EMBL" id="LR899009">
    <property type="protein sequence ID" value="CAD7079216.1"/>
    <property type="molecule type" value="Genomic_DNA"/>
</dbReference>
<name>A0A7R8YNF6_HERIL</name>
<feature type="compositionally biased region" description="Basic and acidic residues" evidence="1">
    <location>
        <begin position="80"/>
        <end position="108"/>
    </location>
</feature>
<evidence type="ECO:0000313" key="3">
    <source>
        <dbReference type="Proteomes" id="UP000594454"/>
    </source>
</evidence>
<accession>A0A7R8YNF6</accession>
<organism evidence="2 3">
    <name type="scientific">Hermetia illucens</name>
    <name type="common">Black soldier fly</name>
    <dbReference type="NCBI Taxonomy" id="343691"/>
    <lineage>
        <taxon>Eukaryota</taxon>
        <taxon>Metazoa</taxon>
        <taxon>Ecdysozoa</taxon>
        <taxon>Arthropoda</taxon>
        <taxon>Hexapoda</taxon>
        <taxon>Insecta</taxon>
        <taxon>Pterygota</taxon>
        <taxon>Neoptera</taxon>
        <taxon>Endopterygota</taxon>
        <taxon>Diptera</taxon>
        <taxon>Brachycera</taxon>
        <taxon>Stratiomyomorpha</taxon>
        <taxon>Stratiomyidae</taxon>
        <taxon>Hermetiinae</taxon>
        <taxon>Hermetia</taxon>
    </lineage>
</organism>
<dbReference type="AlphaFoldDB" id="A0A7R8YNF6"/>
<feature type="region of interest" description="Disordered" evidence="1">
    <location>
        <begin position="1"/>
        <end position="114"/>
    </location>
</feature>
<protein>
    <submittedName>
        <fullName evidence="2">Uncharacterized protein</fullName>
    </submittedName>
</protein>
<feature type="compositionally biased region" description="Basic and acidic residues" evidence="1">
    <location>
        <begin position="18"/>
        <end position="29"/>
    </location>
</feature>